<dbReference type="EMBL" id="LN714483">
    <property type="protein sequence ID" value="CEL68052.1"/>
    <property type="molecule type" value="Genomic_DNA"/>
</dbReference>
<feature type="region of interest" description="Disordered" evidence="1">
    <location>
        <begin position="639"/>
        <end position="666"/>
    </location>
</feature>
<proteinExistence type="predicted"/>
<feature type="compositionally biased region" description="Basic residues" evidence="1">
    <location>
        <begin position="472"/>
        <end position="481"/>
    </location>
</feature>
<dbReference type="GeneID" id="13441956"/>
<dbReference type="eggNOG" id="ENOG502TM9U">
    <property type="taxonomic scope" value="Eukaryota"/>
</dbReference>
<feature type="region of interest" description="Disordered" evidence="1">
    <location>
        <begin position="423"/>
        <end position="538"/>
    </location>
</feature>
<reference evidence="2" key="1">
    <citation type="submission" date="2011-02" db="EMBL/GenBank/DDBJ databases">
        <authorList>
            <person name="Aslett M."/>
        </authorList>
    </citation>
    <scope>NUCLEOTIDE SEQUENCE</scope>
    <source>
        <strain evidence="2">Liverpool</strain>
    </source>
</reference>
<feature type="compositionally biased region" description="Basic and acidic residues" evidence="1">
    <location>
        <begin position="1023"/>
        <end position="1040"/>
    </location>
</feature>
<feature type="region of interest" description="Disordered" evidence="1">
    <location>
        <begin position="1178"/>
        <end position="1232"/>
    </location>
</feature>
<feature type="region of interest" description="Disordered" evidence="1">
    <location>
        <begin position="699"/>
        <end position="851"/>
    </location>
</feature>
<feature type="compositionally biased region" description="Low complexity" evidence="1">
    <location>
        <begin position="1207"/>
        <end position="1224"/>
    </location>
</feature>
<organism evidence="2 4">
    <name type="scientific">Neospora caninum (strain Liverpool)</name>
    <dbReference type="NCBI Taxonomy" id="572307"/>
    <lineage>
        <taxon>Eukaryota</taxon>
        <taxon>Sar</taxon>
        <taxon>Alveolata</taxon>
        <taxon>Apicomplexa</taxon>
        <taxon>Conoidasida</taxon>
        <taxon>Coccidia</taxon>
        <taxon>Eucoccidiorida</taxon>
        <taxon>Eimeriorina</taxon>
        <taxon>Sarcocystidae</taxon>
        <taxon>Neospora</taxon>
    </lineage>
</organism>
<dbReference type="EMBL" id="FR823390">
    <property type="protein sequence ID" value="CBZ54047.1"/>
    <property type="molecule type" value="Genomic_DNA"/>
</dbReference>
<evidence type="ECO:0000256" key="1">
    <source>
        <dbReference type="SAM" id="MobiDB-lite"/>
    </source>
</evidence>
<reference evidence="3" key="4">
    <citation type="journal article" date="2015" name="PLoS ONE">
        <title>Comprehensive Evaluation of Toxoplasma gondii VEG and Neospora caninum LIV Genomes with Tachyzoite Stage Transcriptome and Proteome Defines Novel Transcript Features.</title>
        <authorList>
            <person name="Ramaprasad A."/>
            <person name="Mourier T."/>
            <person name="Naeem R."/>
            <person name="Malas T.B."/>
            <person name="Moussa E."/>
            <person name="Panigrahi A."/>
            <person name="Vermont S.J."/>
            <person name="Otto T.D."/>
            <person name="Wastling J."/>
            <person name="Pain A."/>
        </authorList>
    </citation>
    <scope>NUCLEOTIDE SEQUENCE</scope>
    <source>
        <strain evidence="3">Liverpool</strain>
    </source>
</reference>
<feature type="region of interest" description="Disordered" evidence="1">
    <location>
        <begin position="889"/>
        <end position="1066"/>
    </location>
</feature>
<name>F0VJY5_NEOCL</name>
<dbReference type="OMA" id="ENANACR"/>
<evidence type="ECO:0000313" key="3">
    <source>
        <dbReference type="EMBL" id="CEL68052.1"/>
    </source>
</evidence>
<dbReference type="InParanoid" id="F0VJY5"/>
<dbReference type="OrthoDB" id="10451850at2759"/>
<feature type="compositionally biased region" description="Basic and acidic residues" evidence="1">
    <location>
        <begin position="639"/>
        <end position="656"/>
    </location>
</feature>
<protein>
    <submittedName>
        <fullName evidence="2">Uncharacterized protein</fullName>
    </submittedName>
</protein>
<dbReference type="VEuPathDB" id="ToxoDB:NCLIV_038280"/>
<feature type="compositionally biased region" description="Basic and acidic residues" evidence="1">
    <location>
        <begin position="201"/>
        <end position="210"/>
    </location>
</feature>
<feature type="region of interest" description="Disordered" evidence="1">
    <location>
        <begin position="238"/>
        <end position="286"/>
    </location>
</feature>
<dbReference type="AlphaFoldDB" id="F0VJY5"/>
<reference evidence="2" key="2">
    <citation type="submission" date="2011-03" db="EMBL/GenBank/DDBJ databases">
        <title>Comparative genomics and transcriptomics of Neospora caninum and Toxoplasma gondii.</title>
        <authorList>
            <person name="Reid A.J."/>
            <person name="Sohal A."/>
            <person name="Harris D."/>
            <person name="Quail M."/>
            <person name="Sanders M."/>
            <person name="Berriman M."/>
            <person name="Wastling J.M."/>
            <person name="Pain A."/>
        </authorList>
    </citation>
    <scope>NUCLEOTIDE SEQUENCE</scope>
    <source>
        <strain evidence="2">Liverpool</strain>
    </source>
</reference>
<keyword evidence="4" id="KW-1185">Reference proteome</keyword>
<reference evidence="4" key="3">
    <citation type="journal article" date="2012" name="PLoS Pathog.">
        <title>Comparative genomics of the apicomplexan parasites Toxoplasma gondii and Neospora caninum: Coccidia differing in host range and transmission strategy.</title>
        <authorList>
            <person name="Reid A.J."/>
            <person name="Vermont S.J."/>
            <person name="Cotton J.A."/>
            <person name="Harris D."/>
            <person name="Hill-Cawthorne G.A."/>
            <person name="Konen-Waisman S."/>
            <person name="Latham S.M."/>
            <person name="Mourier T."/>
            <person name="Norton R."/>
            <person name="Quail M.A."/>
            <person name="Sanders M."/>
            <person name="Shanmugam D."/>
            <person name="Sohal A."/>
            <person name="Wasmuth J.D."/>
            <person name="Brunk B."/>
            <person name="Grigg M.E."/>
            <person name="Howard J.C."/>
            <person name="Parkinson J."/>
            <person name="Roos D.S."/>
            <person name="Trees A.J."/>
            <person name="Berriman M."/>
            <person name="Pain A."/>
            <person name="Wastling J.M."/>
        </authorList>
    </citation>
    <scope>NUCLEOTIDE SEQUENCE [LARGE SCALE GENOMIC DNA]</scope>
    <source>
        <strain evidence="4">Liverpool</strain>
    </source>
</reference>
<evidence type="ECO:0000313" key="2">
    <source>
        <dbReference type="EMBL" id="CBZ54047.1"/>
    </source>
</evidence>
<feature type="region of interest" description="Disordered" evidence="1">
    <location>
        <begin position="140"/>
        <end position="214"/>
    </location>
</feature>
<accession>F0VJY5</accession>
<sequence>MRERKASSSLQGARPCSCFPAGTSTVARLIELEAVYDSPLSPTCRHAPPPEIQFPGYGLQTSDERACARASHLAGPWTAEPPAEPACPRSHRPARGIDAFPFQSGAAVASKEETVRQGNVSSEATGANLSPACYSVFGSRPADASRPVPPNSVHRPCCPASPRSPGRGNPPRPCAQALENRSLPARAEEGRRTFAGSGRQLRGELPDGRPGDQANLHQFARQRRDCLQRLQCCPDHTHSPPRARAFPSHRFAHPLPSFDPSQAPRPRHSPRLTLPVSRRARPSGGNAVPALVKATLAAGLEPCRPPSGVCSRLSCQEHVTAGLLPTSAESCACSGVQSHLRGGGDRPIHGEASGVVQPLLQARGSHAEKETFWTLPCPCSGKCNWSDSDKPGYPCGAHVLRTPCRMRPFSADEDAGYALGGCGSASPSVASAQPRRTQGPQGRSGPRRHSAETPQDAPSCAKCAPTAAAARRLSHTRSSRAKRSEQNSPAFSERCPQGRPSECTRCGPTDRENAKQRYRRHSRDTEEQPPAPDAGSREVYQTLKREGDACKSTNMRVAQELAEITRLIQGRAVGLHHQERTTRRLLGQLNAQQQSTVQELQGVAQSLLNDAVNRVITVSSEQQRRLLVLSQNLARTLEGLERPGRGRQELPERQRPVVESTRSLKRGQTRSKLFLGRIRVLQEENCRLVDLLRNLPSRQASTVSIGSRLPPRPLPATPASSSTRGAHPGSVPSKPASRAQRAAPASSSAPSPCTQTTRAKPRPLSSERRGSPRAVQAKAHSAHSPNRQKPSAWRALLRHRPRPEVASPGRDARLASQRPAPVDGRNRAAGNSRGEGSREDSAATVETENANACRDYEDAQHIASSVAECSSSRPSASLWKSPRPCLHSGTAFRVAPPVQEEASKSRRGRAPVRGSSSERPDPERGTGVSFRWTGSRRRSVDALDSWRPSASEASPASHQTEHQALATRRGVHSVAQGTSRCPAGERGGRGDPWKPLFRFGVPRSHHERGEGSASSSQALPFVLRERGRGEANSTGRERVSEAFASQDKNAKGQTPLRPTGSGEKDTFLAATPEAGRVVSTGEEDDMQTAALREAERLLELGTRCDFGRFQRSLVDGQAPTACTEPDRDSGTPSCSVFLSLVDGAKQRLSSATGNPTVFSPGNSHGAFQSRDFSRALERRVHKPAAGRQATPARGAGETGQNPPQPTSTHASSRQSSSECESEAGAGEKEIDISLDALPPSSVALSARVAEAIARLSSSNLLPK</sequence>
<evidence type="ECO:0000313" key="4">
    <source>
        <dbReference type="Proteomes" id="UP000007494"/>
    </source>
</evidence>
<gene>
    <name evidence="3" type="ORF">BN1204_038280</name>
    <name evidence="2" type="ORF">NCLIV_038280</name>
</gene>
<feature type="compositionally biased region" description="Polar residues" evidence="1">
    <location>
        <begin position="425"/>
        <end position="441"/>
    </location>
</feature>
<feature type="compositionally biased region" description="Low complexity" evidence="1">
    <location>
        <begin position="457"/>
        <end position="470"/>
    </location>
</feature>
<feature type="region of interest" description="Disordered" evidence="1">
    <location>
        <begin position="76"/>
        <end position="96"/>
    </location>
</feature>
<feature type="compositionally biased region" description="Low complexity" evidence="1">
    <location>
        <begin position="732"/>
        <end position="752"/>
    </location>
</feature>
<dbReference type="Proteomes" id="UP000007494">
    <property type="component" value="Chromosome VIII"/>
</dbReference>
<dbReference type="RefSeq" id="XP_003884078.1">
    <property type="nucleotide sequence ID" value="XM_003884029.1"/>
</dbReference>